<feature type="domain" description="Fumarylacetoacetase N-terminal" evidence="15">
    <location>
        <begin position="17"/>
        <end position="133"/>
    </location>
</feature>
<dbReference type="eggNOG" id="KOG2843">
    <property type="taxonomic scope" value="Eukaryota"/>
</dbReference>
<evidence type="ECO:0000259" key="15">
    <source>
        <dbReference type="Pfam" id="PF09298"/>
    </source>
</evidence>
<dbReference type="SUPFAM" id="SSF63433">
    <property type="entry name" value="Fumarylacetoacetate hydrolase, FAH, N-terminal domain"/>
    <property type="match status" value="1"/>
</dbReference>
<keyword evidence="5 13" id="KW-0378">Hydrolase</keyword>
<evidence type="ECO:0000313" key="16">
    <source>
        <dbReference type="EMBL" id="EGS19982.1"/>
    </source>
</evidence>
<dbReference type="InterPro" id="IPR036462">
    <property type="entry name" value="Fumarylacetoacetase_N_sf"/>
</dbReference>
<comment type="pathway">
    <text evidence="1 13">Amino-acid degradation; L-phenylalanine degradation; acetoacetate and fumarate from L-phenylalanine: step 6/6.</text>
</comment>
<dbReference type="STRING" id="759272.G0S971"/>
<dbReference type="InterPro" id="IPR011234">
    <property type="entry name" value="Fumarylacetoacetase-like_C"/>
</dbReference>
<keyword evidence="17" id="KW-1185">Reference proteome</keyword>
<dbReference type="RefSeq" id="XP_006694867.1">
    <property type="nucleotide sequence ID" value="XM_006694804.1"/>
</dbReference>
<dbReference type="AlphaFoldDB" id="G0S971"/>
<evidence type="ECO:0000256" key="1">
    <source>
        <dbReference type="ARBA" id="ARBA00004782"/>
    </source>
</evidence>
<dbReference type="Pfam" id="PF01557">
    <property type="entry name" value="FAA_hydrolase"/>
    <property type="match status" value="1"/>
</dbReference>
<feature type="domain" description="Fumarylacetoacetase-like C-terminal" evidence="14">
    <location>
        <begin position="141"/>
        <end position="434"/>
    </location>
</feature>
<keyword evidence="4 12" id="KW-0479">Metal-binding</keyword>
<proteinExistence type="inferred from homology"/>
<evidence type="ECO:0000256" key="10">
    <source>
        <dbReference type="PIRSR" id="PIRSR605959-1"/>
    </source>
</evidence>
<dbReference type="Gene3D" id="2.30.30.230">
    <property type="entry name" value="Fumarylacetoacetase, N-terminal domain"/>
    <property type="match status" value="1"/>
</dbReference>
<dbReference type="InterPro" id="IPR015377">
    <property type="entry name" value="Fumarylacetoacetase_N"/>
</dbReference>
<evidence type="ECO:0000256" key="13">
    <source>
        <dbReference type="RuleBase" id="RU366008"/>
    </source>
</evidence>
<dbReference type="Proteomes" id="UP000008066">
    <property type="component" value="Unassembled WGS sequence"/>
</dbReference>
<dbReference type="GO" id="GO:1902000">
    <property type="term" value="P:homogentisate catabolic process"/>
    <property type="evidence" value="ECO:0007669"/>
    <property type="project" value="TreeGrafter"/>
</dbReference>
<dbReference type="KEGG" id="cthr:CTHT_0044780"/>
<keyword evidence="6 12" id="KW-0106">Calcium</keyword>
<gene>
    <name evidence="16" type="ORF">CTHT_0044780</name>
</gene>
<feature type="binding site" evidence="12">
    <location>
        <position position="269"/>
    </location>
    <ligand>
        <name>Mg(2+)</name>
        <dbReference type="ChEBI" id="CHEBI:18420"/>
    </ligand>
</feature>
<keyword evidence="7 12" id="KW-0460">Magnesium</keyword>
<dbReference type="PANTHER" id="PTHR43069">
    <property type="entry name" value="FUMARYLACETOACETASE"/>
    <property type="match status" value="1"/>
</dbReference>
<dbReference type="GO" id="GO:0006559">
    <property type="term" value="P:L-phenylalanine catabolic process"/>
    <property type="evidence" value="ECO:0007669"/>
    <property type="project" value="UniProtKB-UniRule"/>
</dbReference>
<feature type="binding site" evidence="12">
    <location>
        <position position="249"/>
    </location>
    <ligand>
        <name>Ca(2+)</name>
        <dbReference type="ChEBI" id="CHEBI:29108"/>
    </ligand>
</feature>
<comment type="similarity">
    <text evidence="2 13">Belongs to the FAH family.</text>
</comment>
<organism evidence="17">
    <name type="scientific">Chaetomium thermophilum (strain DSM 1495 / CBS 144.50 / IMI 039719)</name>
    <name type="common">Thermochaetoides thermophila</name>
    <dbReference type="NCBI Taxonomy" id="759272"/>
    <lineage>
        <taxon>Eukaryota</taxon>
        <taxon>Fungi</taxon>
        <taxon>Dikarya</taxon>
        <taxon>Ascomycota</taxon>
        <taxon>Pezizomycotina</taxon>
        <taxon>Sordariomycetes</taxon>
        <taxon>Sordariomycetidae</taxon>
        <taxon>Sordariales</taxon>
        <taxon>Chaetomiaceae</taxon>
        <taxon>Thermochaetoides</taxon>
    </lineage>
</organism>
<evidence type="ECO:0000256" key="9">
    <source>
        <dbReference type="ARBA" id="ARBA00023232"/>
    </source>
</evidence>
<evidence type="ECO:0000256" key="8">
    <source>
        <dbReference type="ARBA" id="ARBA00022878"/>
    </source>
</evidence>
<feature type="binding site" evidence="11">
    <location>
        <position position="260"/>
    </location>
    <ligand>
        <name>substrate</name>
    </ligand>
</feature>
<dbReference type="GO" id="GO:0004334">
    <property type="term" value="F:fumarylacetoacetase activity"/>
    <property type="evidence" value="ECO:0007669"/>
    <property type="project" value="UniProtKB-UniRule"/>
</dbReference>
<keyword evidence="9 13" id="KW-0585">Phenylalanine catabolism</keyword>
<dbReference type="SUPFAM" id="SSF56529">
    <property type="entry name" value="FAH"/>
    <property type="match status" value="1"/>
</dbReference>
<reference evidence="16 17" key="1">
    <citation type="journal article" date="2011" name="Cell">
        <title>Insight into structure and assembly of the nuclear pore complex by utilizing the genome of a eukaryotic thermophile.</title>
        <authorList>
            <person name="Amlacher S."/>
            <person name="Sarges P."/>
            <person name="Flemming D."/>
            <person name="van Noort V."/>
            <person name="Kunze R."/>
            <person name="Devos D.P."/>
            <person name="Arumugam M."/>
            <person name="Bork P."/>
            <person name="Hurt E."/>
        </authorList>
    </citation>
    <scope>NUCLEOTIDE SEQUENCE [LARGE SCALE GENOMIC DNA]</scope>
    <source>
        <strain evidence="17">DSM 1495 / CBS 144.50 / IMI 039719</strain>
    </source>
</reference>
<keyword evidence="8 13" id="KW-0828">Tyrosine catabolism</keyword>
<dbReference type="UniPathway" id="UPA00139">
    <property type="reaction ID" value="UER00341"/>
</dbReference>
<evidence type="ECO:0000256" key="4">
    <source>
        <dbReference type="ARBA" id="ARBA00022723"/>
    </source>
</evidence>
<evidence type="ECO:0000256" key="3">
    <source>
        <dbReference type="ARBA" id="ARBA00012094"/>
    </source>
</evidence>
<dbReference type="GO" id="GO:0006572">
    <property type="term" value="P:L-tyrosine catabolic process"/>
    <property type="evidence" value="ECO:0007669"/>
    <property type="project" value="UniProtKB-UniRule"/>
</dbReference>
<feature type="binding site" evidence="12">
    <location>
        <position position="216"/>
    </location>
    <ligand>
        <name>Ca(2+)</name>
        <dbReference type="ChEBI" id="CHEBI:29108"/>
    </ligand>
</feature>
<evidence type="ECO:0000256" key="5">
    <source>
        <dbReference type="ARBA" id="ARBA00022801"/>
    </source>
</evidence>
<feature type="active site" description="Proton acceptor" evidence="10">
    <location>
        <position position="148"/>
    </location>
</feature>
<dbReference type="OrthoDB" id="9971669at2759"/>
<evidence type="ECO:0000259" key="14">
    <source>
        <dbReference type="Pfam" id="PF01557"/>
    </source>
</evidence>
<dbReference type="InterPro" id="IPR036663">
    <property type="entry name" value="Fumarylacetoacetase_C_sf"/>
</dbReference>
<dbReference type="OMA" id="FIELTWG"/>
<evidence type="ECO:0000256" key="11">
    <source>
        <dbReference type="PIRSR" id="PIRSR605959-2"/>
    </source>
</evidence>
<evidence type="ECO:0000256" key="6">
    <source>
        <dbReference type="ARBA" id="ARBA00022837"/>
    </source>
</evidence>
<dbReference type="PANTHER" id="PTHR43069:SF2">
    <property type="entry name" value="FUMARYLACETOACETASE"/>
    <property type="match status" value="1"/>
</dbReference>
<dbReference type="GO" id="GO:0046872">
    <property type="term" value="F:metal ion binding"/>
    <property type="evidence" value="ECO:0007669"/>
    <property type="project" value="UniProtKB-UniRule"/>
</dbReference>
<feature type="binding site" evidence="11">
    <location>
        <position position="256"/>
    </location>
    <ligand>
        <name>substrate</name>
    </ligand>
</feature>
<dbReference type="NCBIfam" id="TIGR01266">
    <property type="entry name" value="fum_ac_acetase"/>
    <property type="match status" value="1"/>
</dbReference>
<dbReference type="GeneID" id="18258516"/>
<feature type="binding site" evidence="12">
    <location>
        <position position="273"/>
    </location>
    <ligand>
        <name>Mg(2+)</name>
        <dbReference type="ChEBI" id="CHEBI:18420"/>
    </ligand>
</feature>
<dbReference type="EC" id="3.7.1.2" evidence="3 13"/>
<feature type="binding site" evidence="12">
    <location>
        <position position="249"/>
    </location>
    <ligand>
        <name>Mg(2+)</name>
        <dbReference type="ChEBI" id="CHEBI:18420"/>
    </ligand>
</feature>
<accession>G0S971</accession>
<feature type="binding site" evidence="12">
    <location>
        <position position="141"/>
    </location>
    <ligand>
        <name>Ca(2+)</name>
        <dbReference type="ChEBI" id="CHEBI:29108"/>
    </ligand>
</feature>
<feature type="binding site" evidence="11">
    <location>
        <position position="143"/>
    </location>
    <ligand>
        <name>substrate</name>
    </ligand>
</feature>
<dbReference type="Gene3D" id="3.90.850.10">
    <property type="entry name" value="Fumarylacetoacetase-like, C-terminal domain"/>
    <property type="match status" value="1"/>
</dbReference>
<comment type="catalytic activity">
    <reaction evidence="13">
        <text>4-fumarylacetoacetate + H2O = acetoacetate + fumarate + H(+)</text>
        <dbReference type="Rhea" id="RHEA:10244"/>
        <dbReference type="ChEBI" id="CHEBI:13705"/>
        <dbReference type="ChEBI" id="CHEBI:15377"/>
        <dbReference type="ChEBI" id="CHEBI:15378"/>
        <dbReference type="ChEBI" id="CHEBI:18034"/>
        <dbReference type="ChEBI" id="CHEBI:29806"/>
        <dbReference type="EC" id="3.7.1.2"/>
    </reaction>
</comment>
<feature type="binding site" evidence="11">
    <location>
        <position position="370"/>
    </location>
    <ligand>
        <name>substrate</name>
    </ligand>
</feature>
<evidence type="ECO:0000256" key="7">
    <source>
        <dbReference type="ARBA" id="ARBA00022842"/>
    </source>
</evidence>
<sequence length="440" mass="47173">MPTSWLCIPPTSDFSLANLPFGIVSTLADDTPRVAVAIGAYILDLKALSSLVDLTPLFTAHQLPIPLPILTSTFSQPTLNAFASLGRPIHRIVRAALQELLSADTNHGSLLRDNESAKAKALVPQTDVKMHLPMQIGDYTDFYAGIHHARAVGTLFRGAANALQPNYVHLPVGYHGRSSSIIVSGTPVRRPVGQILPGLGQPPITAASRKLDFELELGCFVAKGNEMGLRMSVDQADEDGVFGYVLLNDWSARDVQSWEYVPLGPFNGKNFATTVGGWVVLADALEDVRVPGPEREEGWGEVQGYLRGGGRSMWGLDLDLEVELGAPNGTTTTITRTNARHLIWSFPQMMAHHTVGGCPLRTGDLLGSGTISGPGGPTEAGSLLEITENGKKELVLQDGEKRTFLQDGDTVTFKGYAVTKDGQRIGFGECTGTVLPALEL</sequence>
<evidence type="ECO:0000313" key="17">
    <source>
        <dbReference type="Proteomes" id="UP000008066"/>
    </source>
</evidence>
<dbReference type="InterPro" id="IPR005959">
    <property type="entry name" value="Fumarylacetoacetase"/>
</dbReference>
<dbReference type="HOGENOM" id="CLU_026207_2_0_1"/>
<evidence type="ECO:0000256" key="2">
    <source>
        <dbReference type="ARBA" id="ARBA00010211"/>
    </source>
</evidence>
<name>G0S971_CHATD</name>
<comment type="cofactor">
    <cofactor evidence="13">
        <name>Mg(2+)</name>
        <dbReference type="ChEBI" id="CHEBI:18420"/>
    </cofactor>
    <cofactor evidence="13">
        <name>Ca(2+)</name>
        <dbReference type="ChEBI" id="CHEBI:29108"/>
    </cofactor>
</comment>
<dbReference type="EMBL" id="GL988043">
    <property type="protein sequence ID" value="EGS19982.1"/>
    <property type="molecule type" value="Genomic_DNA"/>
</dbReference>
<dbReference type="Pfam" id="PF09298">
    <property type="entry name" value="FAA_hydrolase_N"/>
    <property type="match status" value="1"/>
</dbReference>
<protein>
    <recommendedName>
        <fullName evidence="3 13">Fumarylacetoacetase</fullName>
        <ecNumber evidence="3 13">3.7.1.2</ecNumber>
    </recommendedName>
    <alternativeName>
        <fullName evidence="13">Fumarylacetoacetate hydrolase</fullName>
    </alternativeName>
</protein>
<feature type="binding site" evidence="12">
    <location>
        <position position="214"/>
    </location>
    <ligand>
        <name>Ca(2+)</name>
        <dbReference type="ChEBI" id="CHEBI:29108"/>
    </ligand>
</feature>
<feature type="binding site" evidence="11">
    <location>
        <position position="157"/>
    </location>
    <ligand>
        <name>substrate</name>
    </ligand>
</feature>
<evidence type="ECO:0000256" key="12">
    <source>
        <dbReference type="PIRSR" id="PIRSR605959-3"/>
    </source>
</evidence>